<evidence type="ECO:0000313" key="7">
    <source>
        <dbReference type="EMBL" id="KRN93550.1"/>
    </source>
</evidence>
<feature type="transmembrane region" description="Helical" evidence="6">
    <location>
        <begin position="61"/>
        <end position="82"/>
    </location>
</feature>
<dbReference type="Pfam" id="PF13520">
    <property type="entry name" value="AA_permease_2"/>
    <property type="match status" value="1"/>
</dbReference>
<feature type="transmembrane region" description="Helical" evidence="6">
    <location>
        <begin position="218"/>
        <end position="236"/>
    </location>
</feature>
<proteinExistence type="predicted"/>
<dbReference type="AlphaFoldDB" id="A0A0R2KVK8"/>
<evidence type="ECO:0000256" key="1">
    <source>
        <dbReference type="ARBA" id="ARBA00004141"/>
    </source>
</evidence>
<comment type="caution">
    <text evidence="7">The sequence shown here is derived from an EMBL/GenBank/DDBJ whole genome shotgun (WGS) entry which is preliminary data.</text>
</comment>
<accession>A0A0R2KVK8</accession>
<protein>
    <submittedName>
        <fullName evidence="7">Amino acid transporter</fullName>
    </submittedName>
</protein>
<feature type="transmembrane region" description="Helical" evidence="6">
    <location>
        <begin position="186"/>
        <end position="206"/>
    </location>
</feature>
<dbReference type="Proteomes" id="UP000051859">
    <property type="component" value="Unassembled WGS sequence"/>
</dbReference>
<feature type="transmembrane region" description="Helical" evidence="6">
    <location>
        <begin position="410"/>
        <end position="429"/>
    </location>
</feature>
<feature type="transmembrane region" description="Helical" evidence="6">
    <location>
        <begin position="157"/>
        <end position="174"/>
    </location>
</feature>
<sequence length="462" mass="49458">MSLSNKFFRKESLDNYLKVDSKFEKTLGPKDLLALGIGAVIGTGIFILPGTVAALKAGPSITLSFVIAAAVCALAGMCYAEFAASLPVAGSAYSYGTIVYGELPGWLLGWALILEYVLAVAAVSTGWSAYFGSFIQGFGIKLPAAISGSFNPSHGTYINLFAIVIVLLIAFLLNRGFKSSIRINNFMVFVKIAIILIFILIGMFYIKPGNWKPYFPFGFHGTLAGASTVFFAYLGFDTVSSSAAEVKNPSKTMPIGIIGTLIIATIFYVAVSVVLTGMVSYTKLNVADPVALALQLVHQNWTAGLLSFGALAGMTTMMISMIYGSSRLVYATGRDGLLPKALGQLVGEHHSPKNAMIVVTIFIAFLGGFVPLDQLTNLVNIGTLFAFTLVSFGIIPLRKRRDIPNSGFKVPGYPVIPIISGLACIYLITTLSVETWIGSAIWFTIGLIIYFSYGINHSKLSN</sequence>
<name>A0A0R2KVK8_9LACO</name>
<dbReference type="PANTHER" id="PTHR43243">
    <property type="entry name" value="INNER MEMBRANE TRANSPORTER YGJI-RELATED"/>
    <property type="match status" value="1"/>
</dbReference>
<evidence type="ECO:0000313" key="8">
    <source>
        <dbReference type="Proteomes" id="UP000051859"/>
    </source>
</evidence>
<evidence type="ECO:0000256" key="2">
    <source>
        <dbReference type="ARBA" id="ARBA00022448"/>
    </source>
</evidence>
<feature type="transmembrane region" description="Helical" evidence="6">
    <location>
        <begin position="103"/>
        <end position="123"/>
    </location>
</feature>
<dbReference type="PATRIC" id="fig|331679.3.peg.441"/>
<evidence type="ECO:0000256" key="4">
    <source>
        <dbReference type="ARBA" id="ARBA00022989"/>
    </source>
</evidence>
<keyword evidence="2" id="KW-0813">Transport</keyword>
<dbReference type="PIRSF" id="PIRSF006060">
    <property type="entry name" value="AA_transporter"/>
    <property type="match status" value="1"/>
</dbReference>
<feature type="transmembrane region" description="Helical" evidence="6">
    <location>
        <begin position="32"/>
        <end position="55"/>
    </location>
</feature>
<dbReference type="Gene3D" id="1.20.1740.10">
    <property type="entry name" value="Amino acid/polyamine transporter I"/>
    <property type="match status" value="1"/>
</dbReference>
<organism evidence="7 8">
    <name type="scientific">Pediococcus stilesii</name>
    <dbReference type="NCBI Taxonomy" id="331679"/>
    <lineage>
        <taxon>Bacteria</taxon>
        <taxon>Bacillati</taxon>
        <taxon>Bacillota</taxon>
        <taxon>Bacilli</taxon>
        <taxon>Lactobacillales</taxon>
        <taxon>Lactobacillaceae</taxon>
        <taxon>Pediococcus</taxon>
    </lineage>
</organism>
<dbReference type="PANTHER" id="PTHR43243:SF4">
    <property type="entry name" value="CATIONIC AMINO ACID TRANSPORTER 4"/>
    <property type="match status" value="1"/>
</dbReference>
<feature type="transmembrane region" description="Helical" evidence="6">
    <location>
        <begin position="257"/>
        <end position="281"/>
    </location>
</feature>
<dbReference type="RefSeq" id="WP_057803542.1">
    <property type="nucleotide sequence ID" value="NZ_JQBX01000013.1"/>
</dbReference>
<evidence type="ECO:0000256" key="6">
    <source>
        <dbReference type="SAM" id="Phobius"/>
    </source>
</evidence>
<comment type="subcellular location">
    <subcellularLocation>
        <location evidence="1">Membrane</location>
        <topology evidence="1">Multi-pass membrane protein</topology>
    </subcellularLocation>
</comment>
<dbReference type="EMBL" id="JQBX01000013">
    <property type="protein sequence ID" value="KRN93550.1"/>
    <property type="molecule type" value="Genomic_DNA"/>
</dbReference>
<feature type="transmembrane region" description="Helical" evidence="6">
    <location>
        <begin position="435"/>
        <end position="453"/>
    </location>
</feature>
<feature type="transmembrane region" description="Helical" evidence="6">
    <location>
        <begin position="378"/>
        <end position="398"/>
    </location>
</feature>
<evidence type="ECO:0000256" key="3">
    <source>
        <dbReference type="ARBA" id="ARBA00022692"/>
    </source>
</evidence>
<feature type="transmembrane region" description="Helical" evidence="6">
    <location>
        <begin position="301"/>
        <end position="324"/>
    </location>
</feature>
<keyword evidence="4 6" id="KW-1133">Transmembrane helix</keyword>
<gene>
    <name evidence="7" type="ORF">IV81_GL000435</name>
</gene>
<feature type="transmembrane region" description="Helical" evidence="6">
    <location>
        <begin position="355"/>
        <end position="372"/>
    </location>
</feature>
<evidence type="ECO:0000256" key="5">
    <source>
        <dbReference type="ARBA" id="ARBA00023136"/>
    </source>
</evidence>
<reference evidence="7 8" key="1">
    <citation type="journal article" date="2015" name="Genome Announc.">
        <title>Expanding the biotechnology potential of lactobacilli through comparative genomics of 213 strains and associated genera.</title>
        <authorList>
            <person name="Sun Z."/>
            <person name="Harris H.M."/>
            <person name="McCann A."/>
            <person name="Guo C."/>
            <person name="Argimon S."/>
            <person name="Zhang W."/>
            <person name="Yang X."/>
            <person name="Jeffery I.B."/>
            <person name="Cooney J.C."/>
            <person name="Kagawa T.F."/>
            <person name="Liu W."/>
            <person name="Song Y."/>
            <person name="Salvetti E."/>
            <person name="Wrobel A."/>
            <person name="Rasinkangas P."/>
            <person name="Parkhill J."/>
            <person name="Rea M.C."/>
            <person name="O'Sullivan O."/>
            <person name="Ritari J."/>
            <person name="Douillard F.P."/>
            <person name="Paul Ross R."/>
            <person name="Yang R."/>
            <person name="Briner A.E."/>
            <person name="Felis G.E."/>
            <person name="de Vos W.M."/>
            <person name="Barrangou R."/>
            <person name="Klaenhammer T.R."/>
            <person name="Caufield P.W."/>
            <person name="Cui Y."/>
            <person name="Zhang H."/>
            <person name="O'Toole P.W."/>
        </authorList>
    </citation>
    <scope>NUCLEOTIDE SEQUENCE [LARGE SCALE GENOMIC DNA]</scope>
    <source>
        <strain evidence="7 8">DSM 18001</strain>
    </source>
</reference>
<keyword evidence="8" id="KW-1185">Reference proteome</keyword>
<keyword evidence="3 6" id="KW-0812">Transmembrane</keyword>
<dbReference type="InterPro" id="IPR002293">
    <property type="entry name" value="AA/rel_permease1"/>
</dbReference>
<keyword evidence="5 6" id="KW-0472">Membrane</keyword>
<dbReference type="GO" id="GO:0015171">
    <property type="term" value="F:amino acid transmembrane transporter activity"/>
    <property type="evidence" value="ECO:0007669"/>
    <property type="project" value="TreeGrafter"/>
</dbReference>
<dbReference type="STRING" id="331679.IV81_GL000435"/>
<dbReference type="GO" id="GO:0016020">
    <property type="term" value="C:membrane"/>
    <property type="evidence" value="ECO:0007669"/>
    <property type="project" value="UniProtKB-SubCell"/>
</dbReference>